<protein>
    <submittedName>
        <fullName evidence="1">Transcriptional regulator</fullName>
    </submittedName>
</protein>
<reference evidence="1" key="1">
    <citation type="submission" date="2021-06" db="EMBL/GenBank/DDBJ databases">
        <title>Thalassococcus sp. CAU 1522 isolated from sea sand, Republic of Korea.</title>
        <authorList>
            <person name="Kim W."/>
        </authorList>
    </citation>
    <scope>NUCLEOTIDE SEQUENCE</scope>
    <source>
        <strain evidence="1">CAU 1522</strain>
    </source>
</reference>
<dbReference type="RefSeq" id="WP_217777796.1">
    <property type="nucleotide sequence ID" value="NZ_JAHRWL010000001.1"/>
</dbReference>
<comment type="caution">
    <text evidence="1">The sequence shown here is derived from an EMBL/GenBank/DDBJ whole genome shotgun (WGS) entry which is preliminary data.</text>
</comment>
<evidence type="ECO:0000313" key="2">
    <source>
        <dbReference type="Proteomes" id="UP001166293"/>
    </source>
</evidence>
<accession>A0ABS6N7P3</accession>
<sequence length="535" mass="58938">MQDADIPVRISVLGPFSVDLANGNCATPKGAKNQALIALLALSPDMTRPRRWLEDKLWSTFGPEQASANLRQALSKLRKSLEPYETALSADRTTVSLNPSMVSVDLLAGALPADDRIELLEGMDARDPEFEEWLRMERMELQTRLARAKPSEAKGVLIACRTKTSSDDPTAHLIGDVLANRIGENVAEQVRAWRQASDQDDPMAQAPVSDISIQCDLLQDGSGQAVFLKAVHQPSARILYSKLHQVNRLGDVLETSEDIAKVIFEAADTIVGKLPQVLDKSRPETRATALSRLAIYRMFSFERNGLREAYGLMKQAHELDENGIYLAWLGMVRLIQLMELLEADPQALREEAIAFNQVAMEQGADNALVQAIVSQVRGAAQRDAQGAFDLAEIALERNAASAFAWQSFAEANMAAGRQDIAFAASQRARRIARTSPFRHWWDLGHCLISIACNRPLEALEAGEAAARAAPSSRPAHRNLLALYALDGQLDKAREVAAKLEKIEPGFSLDRIVNDENYPVRTLRKNGLLDPIRALL</sequence>
<dbReference type="PANTHER" id="PTHR35807">
    <property type="entry name" value="TRANSCRIPTIONAL REGULATOR REDD-RELATED"/>
    <property type="match status" value="1"/>
</dbReference>
<dbReference type="EMBL" id="JAHRWL010000001">
    <property type="protein sequence ID" value="MBV2360018.1"/>
    <property type="molecule type" value="Genomic_DNA"/>
</dbReference>
<organism evidence="1 2">
    <name type="scientific">Thalassococcus arenae</name>
    <dbReference type="NCBI Taxonomy" id="2851652"/>
    <lineage>
        <taxon>Bacteria</taxon>
        <taxon>Pseudomonadati</taxon>
        <taxon>Pseudomonadota</taxon>
        <taxon>Alphaproteobacteria</taxon>
        <taxon>Rhodobacterales</taxon>
        <taxon>Roseobacteraceae</taxon>
        <taxon>Thalassococcus</taxon>
    </lineage>
</organism>
<evidence type="ECO:0000313" key="1">
    <source>
        <dbReference type="EMBL" id="MBV2360018.1"/>
    </source>
</evidence>
<name>A0ABS6N7P3_9RHOB</name>
<dbReference type="Proteomes" id="UP001166293">
    <property type="component" value="Unassembled WGS sequence"/>
</dbReference>
<dbReference type="InterPro" id="IPR051677">
    <property type="entry name" value="AfsR-DnrI-RedD_regulator"/>
</dbReference>
<keyword evidence="2" id="KW-1185">Reference proteome</keyword>
<proteinExistence type="predicted"/>
<gene>
    <name evidence="1" type="ORF">KUH32_09550</name>
</gene>